<reference evidence="1" key="1">
    <citation type="journal article" date="2018" name="DNA Res.">
        <title>Multiple hybrid de novo genome assembly of finger millet, an orphan allotetraploid crop.</title>
        <authorList>
            <person name="Hatakeyama M."/>
            <person name="Aluri S."/>
            <person name="Balachadran M.T."/>
            <person name="Sivarajan S.R."/>
            <person name="Patrignani A."/>
            <person name="Gruter S."/>
            <person name="Poveda L."/>
            <person name="Shimizu-Inatsugi R."/>
            <person name="Baeten J."/>
            <person name="Francoijs K.J."/>
            <person name="Nataraja K.N."/>
            <person name="Reddy Y.A.N."/>
            <person name="Phadnis S."/>
            <person name="Ravikumar R.L."/>
            <person name="Schlapbach R."/>
            <person name="Sreeman S.M."/>
            <person name="Shimizu K.K."/>
        </authorList>
    </citation>
    <scope>NUCLEOTIDE SEQUENCE</scope>
</reference>
<proteinExistence type="predicted"/>
<keyword evidence="2" id="KW-1185">Reference proteome</keyword>
<protein>
    <submittedName>
        <fullName evidence="1">Uncharacterized protein</fullName>
    </submittedName>
</protein>
<name>A0AAV5FPS9_ELECO</name>
<dbReference type="EMBL" id="BQKI01000090">
    <property type="protein sequence ID" value="GJN36787.1"/>
    <property type="molecule type" value="Genomic_DNA"/>
</dbReference>
<organism evidence="1 2">
    <name type="scientific">Eleusine coracana subsp. coracana</name>
    <dbReference type="NCBI Taxonomy" id="191504"/>
    <lineage>
        <taxon>Eukaryota</taxon>
        <taxon>Viridiplantae</taxon>
        <taxon>Streptophyta</taxon>
        <taxon>Embryophyta</taxon>
        <taxon>Tracheophyta</taxon>
        <taxon>Spermatophyta</taxon>
        <taxon>Magnoliopsida</taxon>
        <taxon>Liliopsida</taxon>
        <taxon>Poales</taxon>
        <taxon>Poaceae</taxon>
        <taxon>PACMAD clade</taxon>
        <taxon>Chloridoideae</taxon>
        <taxon>Cynodonteae</taxon>
        <taxon>Eleusininae</taxon>
        <taxon>Eleusine</taxon>
    </lineage>
</organism>
<dbReference type="PANTHER" id="PTHR33116:SF86">
    <property type="entry name" value="REVERSE TRANSCRIPTASE DOMAIN-CONTAINING PROTEIN"/>
    <property type="match status" value="1"/>
</dbReference>
<accession>A0AAV5FPS9</accession>
<sequence length="107" mass="11646">MVNINKSAIFFSGNCDDATKDEVKRIKGIDTEALCEKYLGLPTVVGHSTKEVFEAIPGRICGLMRGWSEKQLSCAAQKTLIKSIAQVVPTYLMSCFLLASATSNKIT</sequence>
<evidence type="ECO:0000313" key="2">
    <source>
        <dbReference type="Proteomes" id="UP001054889"/>
    </source>
</evidence>
<dbReference type="PANTHER" id="PTHR33116">
    <property type="entry name" value="REVERSE TRANSCRIPTASE ZINC-BINDING DOMAIN-CONTAINING PROTEIN-RELATED-RELATED"/>
    <property type="match status" value="1"/>
</dbReference>
<dbReference type="Proteomes" id="UP001054889">
    <property type="component" value="Unassembled WGS sequence"/>
</dbReference>
<gene>
    <name evidence="1" type="primary">gb25683</name>
    <name evidence="1" type="ORF">PR202_gb25683</name>
</gene>
<dbReference type="AlphaFoldDB" id="A0AAV5FPS9"/>
<comment type="caution">
    <text evidence="1">The sequence shown here is derived from an EMBL/GenBank/DDBJ whole genome shotgun (WGS) entry which is preliminary data.</text>
</comment>
<reference evidence="1" key="2">
    <citation type="submission" date="2021-12" db="EMBL/GenBank/DDBJ databases">
        <title>Resequencing data analysis of finger millet.</title>
        <authorList>
            <person name="Hatakeyama M."/>
            <person name="Aluri S."/>
            <person name="Balachadran M.T."/>
            <person name="Sivarajan S.R."/>
            <person name="Poveda L."/>
            <person name="Shimizu-Inatsugi R."/>
            <person name="Schlapbach R."/>
            <person name="Sreeman S.M."/>
            <person name="Shimizu K.K."/>
        </authorList>
    </citation>
    <scope>NUCLEOTIDE SEQUENCE</scope>
</reference>
<evidence type="ECO:0000313" key="1">
    <source>
        <dbReference type="EMBL" id="GJN36787.1"/>
    </source>
</evidence>